<gene>
    <name evidence="4" type="primary">sol-1</name>
    <name evidence="4" type="ORF">Bhyg_11633</name>
</gene>
<evidence type="ECO:0000313" key="5">
    <source>
        <dbReference type="Proteomes" id="UP001151699"/>
    </source>
</evidence>
<evidence type="ECO:0000259" key="3">
    <source>
        <dbReference type="PROSITE" id="PS01180"/>
    </source>
</evidence>
<keyword evidence="1" id="KW-1015">Disulfide bond</keyword>
<comment type="caution">
    <text evidence="2">Lacks conserved residue(s) required for the propagation of feature annotation.</text>
</comment>
<evidence type="ECO:0000256" key="2">
    <source>
        <dbReference type="PROSITE-ProRule" id="PRU00059"/>
    </source>
</evidence>
<dbReference type="OrthoDB" id="6369184at2759"/>
<comment type="caution">
    <text evidence="4">The sequence shown here is derived from an EMBL/GenBank/DDBJ whole genome shotgun (WGS) entry which is preliminary data.</text>
</comment>
<dbReference type="AlphaFoldDB" id="A0A9Q0RYJ7"/>
<name>A0A9Q0RYJ7_9DIPT</name>
<dbReference type="Gene3D" id="2.60.120.290">
    <property type="entry name" value="Spermadhesin, CUB domain"/>
    <property type="match status" value="2"/>
</dbReference>
<dbReference type="InterPro" id="IPR035914">
    <property type="entry name" value="Sperma_CUB_dom_sf"/>
</dbReference>
<sequence length="281" mass="31734">MSTQTVSTCDIKLHSSTSKNGTIQSPLFPGPYPPRTECKYEFQGNGRQRVQIKFTEFTLPSSDGDDCEQLDVLLVYMPVKGKYEPVETLCGDTLPKPLMSNGPRMLLDFRGRHSGKGNRGFKADYVFLENFGIISGRQIPDYQCSFVYNSSYETSGWFHSPNFPGAYPRCDEDSSSDSVEFSNFNSVDRKFQKYCSKIPKGFTVKSDGKFFRITFRSNDRLDGTGFRASYTFEVEKPTTEIPSLAIDNSNSSSELCTLMKQGNFKTDSRLQILHGSSKEFF</sequence>
<dbReference type="CDD" id="cd00041">
    <property type="entry name" value="CUB"/>
    <property type="match status" value="1"/>
</dbReference>
<dbReference type="Proteomes" id="UP001151699">
    <property type="component" value="Chromosome X"/>
</dbReference>
<proteinExistence type="predicted"/>
<dbReference type="InterPro" id="IPR053207">
    <property type="entry name" value="Non-NMDA_GluR_Accessory"/>
</dbReference>
<reference evidence="4" key="1">
    <citation type="submission" date="2022-07" db="EMBL/GenBank/DDBJ databases">
        <authorList>
            <person name="Trinca V."/>
            <person name="Uliana J.V.C."/>
            <person name="Torres T.T."/>
            <person name="Ward R.J."/>
            <person name="Monesi N."/>
        </authorList>
    </citation>
    <scope>NUCLEOTIDE SEQUENCE</scope>
    <source>
        <strain evidence="4">HSMRA1968</strain>
        <tissue evidence="4">Whole embryos</tissue>
    </source>
</reference>
<accession>A0A9Q0RYJ7</accession>
<feature type="domain" description="CUB" evidence="3">
    <location>
        <begin position="9"/>
        <end position="128"/>
    </location>
</feature>
<dbReference type="PANTHER" id="PTHR47537">
    <property type="entry name" value="CUBILIN"/>
    <property type="match status" value="1"/>
</dbReference>
<organism evidence="4 5">
    <name type="scientific">Pseudolycoriella hygida</name>
    <dbReference type="NCBI Taxonomy" id="35572"/>
    <lineage>
        <taxon>Eukaryota</taxon>
        <taxon>Metazoa</taxon>
        <taxon>Ecdysozoa</taxon>
        <taxon>Arthropoda</taxon>
        <taxon>Hexapoda</taxon>
        <taxon>Insecta</taxon>
        <taxon>Pterygota</taxon>
        <taxon>Neoptera</taxon>
        <taxon>Endopterygota</taxon>
        <taxon>Diptera</taxon>
        <taxon>Nematocera</taxon>
        <taxon>Sciaroidea</taxon>
        <taxon>Sciaridae</taxon>
        <taxon>Pseudolycoriella</taxon>
    </lineage>
</organism>
<dbReference type="Pfam" id="PF00431">
    <property type="entry name" value="CUB"/>
    <property type="match status" value="1"/>
</dbReference>
<dbReference type="GO" id="GO:0005886">
    <property type="term" value="C:plasma membrane"/>
    <property type="evidence" value="ECO:0007669"/>
    <property type="project" value="TreeGrafter"/>
</dbReference>
<dbReference type="InterPro" id="IPR000859">
    <property type="entry name" value="CUB_dom"/>
</dbReference>
<protein>
    <submittedName>
        <fullName evidence="4">Suppressor of lurcher protein 1</fullName>
    </submittedName>
</protein>
<dbReference type="SUPFAM" id="SSF49854">
    <property type="entry name" value="Spermadhesin, CUB domain"/>
    <property type="match status" value="2"/>
</dbReference>
<evidence type="ECO:0000313" key="4">
    <source>
        <dbReference type="EMBL" id="KAJ6638895.1"/>
    </source>
</evidence>
<dbReference type="EMBL" id="WJQU01000003">
    <property type="protein sequence ID" value="KAJ6638895.1"/>
    <property type="molecule type" value="Genomic_DNA"/>
</dbReference>
<dbReference type="PANTHER" id="PTHR47537:SF2">
    <property type="entry name" value="CUBILIN"/>
    <property type="match status" value="1"/>
</dbReference>
<keyword evidence="5" id="KW-1185">Reference proteome</keyword>
<dbReference type="SMART" id="SM00042">
    <property type="entry name" value="CUB"/>
    <property type="match status" value="2"/>
</dbReference>
<dbReference type="PROSITE" id="PS01180">
    <property type="entry name" value="CUB"/>
    <property type="match status" value="1"/>
</dbReference>
<evidence type="ECO:0000256" key="1">
    <source>
        <dbReference type="ARBA" id="ARBA00023157"/>
    </source>
</evidence>